<protein>
    <submittedName>
        <fullName evidence="1">Uncharacterized protein</fullName>
    </submittedName>
</protein>
<keyword evidence="2" id="KW-1185">Reference proteome</keyword>
<dbReference type="InterPro" id="IPR037176">
    <property type="entry name" value="Osmotin/thaumatin-like_sf"/>
</dbReference>
<evidence type="ECO:0000313" key="2">
    <source>
        <dbReference type="Proteomes" id="UP001548189"/>
    </source>
</evidence>
<sequence>MERRLSKTLELNINPPDPNYGARAGVYMDRTSLITSFKNALSTPYHDCLLANSDSTDYFRILSPNQAIVKNPDSELTQTFITSIDKFFSHFSQTIAWQEQYGVAMYDEANWENEFSRQSNMTAESAKIYAEDHPEINFFFIVNEPMSLPKHGNFSPGDAVFFSGVAWPGSAPMADIYHKQRPALYLSSDRAYPYRASVTYVKQTDQQGDSHIYPVLQFNFAANAPINLGNAVCPPEGNGPYNIYYPFFTTNNPQGHTSFDEQALLPPPNWWFEKQNGGLLNPQESPSQMIFASSGIFSDGFWQLNTSVPTPQSRVLGNLQNQLDVAFNRGHAVSWFTLVGRISSSGDRDTTTGLFTSTVTLSQQTCTDQNKPNSTANLKVGMQVISFASNIPLKIKSIVDDRHFTVTSHHPIKAQNSLYLTFANFYPAGGTWNQYGKFFHESEISIDGRAYALSYDDQGGFSSTLTSNWSDSPSELTITLVSWFKELAVDSRLAWQNTGVKVIAGEPVTICYLTGQWNANPGLSHQLYGAEGNQKVAATQPGYPLTSVAEGSLIGRIGANGQPFYIGSGPTQTPSNEEGNLFLCINDDIHGEYGAGLNDNIGSISVQIIDYQSKQSH</sequence>
<gene>
    <name evidence="1" type="ORF">ABVT43_00370</name>
</gene>
<reference evidence="1 2" key="1">
    <citation type="submission" date="2024-06" db="EMBL/GenBank/DDBJ databases">
        <authorList>
            <person name="Li F."/>
        </authorList>
    </citation>
    <scope>NUCLEOTIDE SEQUENCE [LARGE SCALE GENOMIC DNA]</scope>
    <source>
        <strain evidence="1 2">GXAS 311</strain>
    </source>
</reference>
<evidence type="ECO:0000313" key="1">
    <source>
        <dbReference type="EMBL" id="MET1253570.1"/>
    </source>
</evidence>
<dbReference type="RefSeq" id="WP_353873111.1">
    <property type="nucleotide sequence ID" value="NZ_JBEVCJ010000001.1"/>
</dbReference>
<accession>A0ABV2BNN9</accession>
<organism evidence="1 2">
    <name type="scientific">Aliikangiella maris</name>
    <dbReference type="NCBI Taxonomy" id="3162458"/>
    <lineage>
        <taxon>Bacteria</taxon>
        <taxon>Pseudomonadati</taxon>
        <taxon>Pseudomonadota</taxon>
        <taxon>Gammaproteobacteria</taxon>
        <taxon>Oceanospirillales</taxon>
        <taxon>Pleioneaceae</taxon>
        <taxon>Aliikangiella</taxon>
    </lineage>
</organism>
<comment type="caution">
    <text evidence="1">The sequence shown here is derived from an EMBL/GenBank/DDBJ whole genome shotgun (WGS) entry which is preliminary data.</text>
</comment>
<dbReference type="Proteomes" id="UP001548189">
    <property type="component" value="Unassembled WGS sequence"/>
</dbReference>
<name>A0ABV2BNN9_9GAMM</name>
<dbReference type="EMBL" id="JBEVCJ010000001">
    <property type="protein sequence ID" value="MET1253570.1"/>
    <property type="molecule type" value="Genomic_DNA"/>
</dbReference>
<dbReference type="Gene3D" id="2.60.120.430">
    <property type="entry name" value="Galactose-binding lectin"/>
    <property type="match status" value="1"/>
</dbReference>
<dbReference type="Gene3D" id="2.60.110.10">
    <property type="entry name" value="Thaumatin"/>
    <property type="match status" value="1"/>
</dbReference>
<proteinExistence type="predicted"/>